<accession>A0A1I7SM54</accession>
<keyword evidence="6" id="KW-0407">Ion channel</keyword>
<dbReference type="eggNOG" id="KOG3547">
    <property type="taxonomic scope" value="Eukaryota"/>
</dbReference>
<comment type="subcellular location">
    <subcellularLocation>
        <location evidence="6">Cell membrane</location>
        <topology evidence="6">Multi-pass membrane protein</topology>
    </subcellularLocation>
    <subcellularLocation>
        <location evidence="1">Membrane</location>
    </subcellularLocation>
</comment>
<feature type="region of interest" description="Disordered" evidence="7">
    <location>
        <begin position="545"/>
        <end position="603"/>
    </location>
</feature>
<dbReference type="OrthoDB" id="201595at2759"/>
<feature type="transmembrane region" description="Helical" evidence="6">
    <location>
        <begin position="322"/>
        <end position="339"/>
    </location>
</feature>
<keyword evidence="2 6" id="KW-0812">Transmembrane</keyword>
<evidence type="ECO:0000256" key="1">
    <source>
        <dbReference type="ARBA" id="ARBA00004370"/>
    </source>
</evidence>
<dbReference type="AlphaFoldDB" id="A0A1I7SM54"/>
<comment type="function">
    <text evidence="6">Forms chloride channels.</text>
</comment>
<evidence type="ECO:0000313" key="8">
    <source>
        <dbReference type="EMBL" id="CAD5234313.1"/>
    </source>
</evidence>
<keyword evidence="3 6" id="KW-1133">Transmembrane helix</keyword>
<name>A0A1I7SM54_BURXY</name>
<dbReference type="InterPro" id="IPR021134">
    <property type="entry name" value="Bestrophin-like"/>
</dbReference>
<dbReference type="SMR" id="A0A1I7SM54"/>
<organism evidence="10 12">
    <name type="scientific">Bursaphelenchus xylophilus</name>
    <name type="common">Pinewood nematode worm</name>
    <name type="synonym">Aphelenchoides xylophilus</name>
    <dbReference type="NCBI Taxonomy" id="6326"/>
    <lineage>
        <taxon>Eukaryota</taxon>
        <taxon>Metazoa</taxon>
        <taxon>Ecdysozoa</taxon>
        <taxon>Nematoda</taxon>
        <taxon>Chromadorea</taxon>
        <taxon>Rhabditida</taxon>
        <taxon>Tylenchina</taxon>
        <taxon>Tylenchomorpha</taxon>
        <taxon>Aphelenchoidea</taxon>
        <taxon>Aphelenchoididae</taxon>
        <taxon>Bursaphelenchus</taxon>
    </lineage>
</organism>
<feature type="transmembrane region" description="Helical" evidence="6">
    <location>
        <begin position="283"/>
        <end position="301"/>
    </location>
</feature>
<feature type="region of interest" description="Disordered" evidence="7">
    <location>
        <begin position="629"/>
        <end position="681"/>
    </location>
</feature>
<evidence type="ECO:0000256" key="4">
    <source>
        <dbReference type="ARBA" id="ARBA00023136"/>
    </source>
</evidence>
<evidence type="ECO:0000313" key="12">
    <source>
        <dbReference type="WBParaSite" id="BXY_1413800.1"/>
    </source>
</evidence>
<feature type="transmembrane region" description="Helical" evidence="6">
    <location>
        <begin position="113"/>
        <end position="136"/>
    </location>
</feature>
<dbReference type="InterPro" id="IPR000615">
    <property type="entry name" value="Bestrophin"/>
</dbReference>
<dbReference type="PANTHER" id="PTHR10736:SF0">
    <property type="entry name" value="BESTROPHIN HOMOLOG"/>
    <property type="match status" value="1"/>
</dbReference>
<evidence type="ECO:0000256" key="3">
    <source>
        <dbReference type="ARBA" id="ARBA00022989"/>
    </source>
</evidence>
<dbReference type="GO" id="GO:0005886">
    <property type="term" value="C:plasma membrane"/>
    <property type="evidence" value="ECO:0007669"/>
    <property type="project" value="UniProtKB-SubCell"/>
</dbReference>
<dbReference type="EMBL" id="CAJFDI010000006">
    <property type="protein sequence ID" value="CAD5234313.1"/>
    <property type="molecule type" value="Genomic_DNA"/>
</dbReference>
<protein>
    <recommendedName>
        <fullName evidence="6">Bestrophin homolog</fullName>
    </recommendedName>
</protein>
<reference evidence="9" key="2">
    <citation type="submission" date="2020-08" db="EMBL/GenBank/DDBJ databases">
        <authorList>
            <person name="Kikuchi T."/>
        </authorList>
    </citation>
    <scope>NUCLEOTIDE SEQUENCE</scope>
    <source>
        <strain evidence="8">Ka4C1</strain>
    </source>
</reference>
<dbReference type="EMBL" id="CAJFCV020000006">
    <property type="protein sequence ID" value="CAG9130002.1"/>
    <property type="molecule type" value="Genomic_DNA"/>
</dbReference>
<dbReference type="GO" id="GO:0034707">
    <property type="term" value="C:chloride channel complex"/>
    <property type="evidence" value="ECO:0007669"/>
    <property type="project" value="UniProtKB-KW"/>
</dbReference>
<keyword evidence="6" id="KW-0869">Chloride channel</keyword>
<dbReference type="PANTHER" id="PTHR10736">
    <property type="entry name" value="BESTROPHIN"/>
    <property type="match status" value="1"/>
</dbReference>
<keyword evidence="6" id="KW-0868">Chloride</keyword>
<feature type="region of interest" description="Disordered" evidence="7">
    <location>
        <begin position="461"/>
        <end position="525"/>
    </location>
</feature>
<feature type="compositionally biased region" description="Polar residues" evidence="7">
    <location>
        <begin position="487"/>
        <end position="497"/>
    </location>
</feature>
<dbReference type="Proteomes" id="UP000582659">
    <property type="component" value="Unassembled WGS sequence"/>
</dbReference>
<evidence type="ECO:0000313" key="9">
    <source>
        <dbReference type="EMBL" id="CAG9130002.1"/>
    </source>
</evidence>
<keyword evidence="11" id="KW-1185">Reference proteome</keyword>
<dbReference type="GO" id="GO:0005254">
    <property type="term" value="F:chloride channel activity"/>
    <property type="evidence" value="ECO:0007669"/>
    <property type="project" value="UniProtKB-KW"/>
</dbReference>
<proteinExistence type="inferred from homology"/>
<feature type="transmembrane region" description="Helical" evidence="6">
    <location>
        <begin position="79"/>
        <end position="101"/>
    </location>
</feature>
<feature type="compositionally biased region" description="Basic and acidic residues" evidence="7">
    <location>
        <begin position="498"/>
        <end position="517"/>
    </location>
</feature>
<keyword evidence="4 6" id="KW-0472">Membrane</keyword>
<dbReference type="Proteomes" id="UP000095284">
    <property type="component" value="Unplaced"/>
</dbReference>
<evidence type="ECO:0000313" key="10">
    <source>
        <dbReference type="Proteomes" id="UP000095284"/>
    </source>
</evidence>
<dbReference type="WBParaSite" id="BXY_1413800.1">
    <property type="protein sequence ID" value="BXY_1413800.1"/>
    <property type="gene ID" value="BXY_1413800"/>
</dbReference>
<evidence type="ECO:0000256" key="6">
    <source>
        <dbReference type="RuleBase" id="RU363126"/>
    </source>
</evidence>
<dbReference type="Pfam" id="PF01062">
    <property type="entry name" value="Bestrophin"/>
    <property type="match status" value="1"/>
</dbReference>
<feature type="compositionally biased region" description="Basic residues" evidence="7">
    <location>
        <begin position="569"/>
        <end position="580"/>
    </location>
</feature>
<evidence type="ECO:0000256" key="5">
    <source>
        <dbReference type="ARBA" id="ARBA00034769"/>
    </source>
</evidence>
<evidence type="ECO:0000256" key="7">
    <source>
        <dbReference type="SAM" id="MobiDB-lite"/>
    </source>
</evidence>
<keyword evidence="6" id="KW-0813">Transport</keyword>
<keyword evidence="6" id="KW-0406">Ion transport</keyword>
<comment type="similarity">
    <text evidence="5 6">Belongs to the anion channel-forming bestrophin (TC 1.A.46) family. Calcium-sensitive chloride channel subfamily.</text>
</comment>
<dbReference type="Proteomes" id="UP000659654">
    <property type="component" value="Unassembled WGS sequence"/>
</dbReference>
<gene>
    <name evidence="8" type="ORF">BXYJ_LOCUS14404</name>
</gene>
<sequence>MAKCISSPTSLESSQYLVFNFLSVLTFEKQFQFFNYFANFGESENNARMTITYTLEVSRARFWGFVKLLGRWKGSVYRLMYREMCAFLVAYYIIAFTYRYFMTPPYQRWFESFAIYCRELLSVVPITFILGFYLSFVVGRWWQQYMAIPWPDRLAIQISAYVQGSDERGRIIRRSLVRYLNLISLLTFQQTSTIIKCRFPTLDHMVEAGIMTPEEKTALENTPTPHGIWWVPAQWFGQLAMKARKEGRIHDDLHLKSLIDEMIEFRGLCGTIWSYDWISVPLSYTQVVAIAVYSFFLSCLFGRQYLIQNREHSSVSGFDVDFYFPVFTIFQFVFYVGWLKVAEGMICPFGEDDDDFELNWIMDRNIQVSYLIVDQMHVNGPKVGKDALWGEVETDIPYTQAAAGYRQAPYFGSTQAMNISDRQAEWNVPEQMPIIDEETGVPVHHKDLVFSREALKFTKRRKTTRTKGEVDDENEKSTDNVDELDTRSNSVATSDMHSGSDDEERHSTGSTQVDERNKRRRLGDLLPGYSRTNIASRLGSKLSLNSIYSSKRKRSCKTKTSPNMSRNKSGSKGRLFRHMSRASSPGHLETPETPSDAGGPLMHSTQQIDETVSTETPHLSHFAPIQIDVPPPLAEEPEQYYNNSGCDTISQINPNGQSSNGSADPSISTSRTLLIQKASKI</sequence>
<evidence type="ECO:0000256" key="2">
    <source>
        <dbReference type="ARBA" id="ARBA00022692"/>
    </source>
</evidence>
<feature type="compositionally biased region" description="Polar residues" evidence="7">
    <location>
        <begin position="640"/>
        <end position="673"/>
    </location>
</feature>
<evidence type="ECO:0000313" key="11">
    <source>
        <dbReference type="Proteomes" id="UP000659654"/>
    </source>
</evidence>
<keyword evidence="6" id="KW-1003">Cell membrane</keyword>
<reference evidence="12" key="1">
    <citation type="submission" date="2016-11" db="UniProtKB">
        <authorList>
            <consortium name="WormBaseParasite"/>
        </authorList>
    </citation>
    <scope>IDENTIFICATION</scope>
</reference>